<gene>
    <name evidence="3" type="ORF">PENTCL1PPCAC_10778</name>
</gene>
<feature type="compositionally biased region" description="Polar residues" evidence="1">
    <location>
        <begin position="191"/>
        <end position="207"/>
    </location>
</feature>
<protein>
    <recommendedName>
        <fullName evidence="2">DUF7778 domain-containing protein</fullName>
    </recommendedName>
</protein>
<evidence type="ECO:0000256" key="1">
    <source>
        <dbReference type="SAM" id="MobiDB-lite"/>
    </source>
</evidence>
<dbReference type="AlphaFoldDB" id="A0AAV5T6Z6"/>
<organism evidence="3 4">
    <name type="scientific">Pristionchus entomophagus</name>
    <dbReference type="NCBI Taxonomy" id="358040"/>
    <lineage>
        <taxon>Eukaryota</taxon>
        <taxon>Metazoa</taxon>
        <taxon>Ecdysozoa</taxon>
        <taxon>Nematoda</taxon>
        <taxon>Chromadorea</taxon>
        <taxon>Rhabditida</taxon>
        <taxon>Rhabditina</taxon>
        <taxon>Diplogasteromorpha</taxon>
        <taxon>Diplogasteroidea</taxon>
        <taxon>Neodiplogasteridae</taxon>
        <taxon>Pristionchus</taxon>
    </lineage>
</organism>
<feature type="region of interest" description="Disordered" evidence="1">
    <location>
        <begin position="151"/>
        <end position="179"/>
    </location>
</feature>
<keyword evidence="4" id="KW-1185">Reference proteome</keyword>
<feature type="domain" description="DUF7778" evidence="2">
    <location>
        <begin position="19"/>
        <end position="140"/>
    </location>
</feature>
<feature type="region of interest" description="Disordered" evidence="1">
    <location>
        <begin position="191"/>
        <end position="322"/>
    </location>
</feature>
<accession>A0AAV5T6Z6</accession>
<reference evidence="3" key="1">
    <citation type="submission" date="2023-10" db="EMBL/GenBank/DDBJ databases">
        <title>Genome assembly of Pristionchus species.</title>
        <authorList>
            <person name="Yoshida K."/>
            <person name="Sommer R.J."/>
        </authorList>
    </citation>
    <scope>NUCLEOTIDE SEQUENCE</scope>
    <source>
        <strain evidence="3">RS0144</strain>
    </source>
</reference>
<evidence type="ECO:0000259" key="2">
    <source>
        <dbReference type="Pfam" id="PF24998"/>
    </source>
</evidence>
<name>A0AAV5T6Z6_9BILA</name>
<feature type="compositionally biased region" description="Acidic residues" evidence="1">
    <location>
        <begin position="167"/>
        <end position="176"/>
    </location>
</feature>
<evidence type="ECO:0000313" key="4">
    <source>
        <dbReference type="Proteomes" id="UP001432027"/>
    </source>
</evidence>
<feature type="region of interest" description="Disordered" evidence="1">
    <location>
        <begin position="364"/>
        <end position="387"/>
    </location>
</feature>
<comment type="caution">
    <text evidence="3">The sequence shown here is derived from an EMBL/GenBank/DDBJ whole genome shotgun (WGS) entry which is preliminary data.</text>
</comment>
<dbReference type="Pfam" id="PF24998">
    <property type="entry name" value="DUF7778"/>
    <property type="match status" value="1"/>
</dbReference>
<dbReference type="Proteomes" id="UP001432027">
    <property type="component" value="Unassembled WGS sequence"/>
</dbReference>
<dbReference type="EMBL" id="BTSX01000003">
    <property type="protein sequence ID" value="GMS88603.1"/>
    <property type="molecule type" value="Genomic_DNA"/>
</dbReference>
<dbReference type="PANTHER" id="PTHR36947">
    <property type="entry name" value="PROTEIN CBG04364"/>
    <property type="match status" value="1"/>
</dbReference>
<feature type="compositionally biased region" description="Low complexity" evidence="1">
    <location>
        <begin position="289"/>
        <end position="298"/>
    </location>
</feature>
<dbReference type="InterPro" id="IPR056680">
    <property type="entry name" value="DUF7778"/>
</dbReference>
<proteinExistence type="predicted"/>
<feature type="non-terminal residue" evidence="3">
    <location>
        <position position="1"/>
    </location>
</feature>
<evidence type="ECO:0000313" key="3">
    <source>
        <dbReference type="EMBL" id="GMS88603.1"/>
    </source>
</evidence>
<sequence length="507" mass="57161">GRFPLQMHFSLHPTTNLKKLQALPAASHWINNESVWIYGDIILYTRNYGIIDKVSSEARRSCVLTKNGDLICYMKEKQGFVLDLHASTALLMATDKARLKKKNTLINRCKMKIRFKYGTVNVSLYGEEIEKWRNGIYTVLDGKANAITETVVAPPPVAKKEEPPLKEEEDGEEDINQGDISSLFEYDNTCDLDQSMSRPDSETYTVRQTEHATEQSTKSEVVPHSDLLSDPPTPPKQEHEKEEEPTPTATVQPSFPPHRSANIALIHPHPPRHLLMFIPPTDAPPSKPPRLSLSRIPVAAPPSPAPRRSKPSQSLDPSPLIDRPSIRMVVRAETFKSDISNDSCESRMPYYRGRTQYVERTPKDRRTVTSTASIELTPRSGKKSFTRSPIPLQFYEKEPVEKKPSTEMCAHLDTSVRAYIQQCYEETLKDSKETPPRSSLMENKISFFERANNKDTADFAQRSATMPRKLSRLAVNGPATLPRSATSRTQSTSRVSILDLSFKESAV</sequence>
<dbReference type="PANTHER" id="PTHR36947:SF6">
    <property type="entry name" value="TLDC DOMAIN-CONTAINING PROTEIN"/>
    <property type="match status" value="1"/>
</dbReference>